<protein>
    <submittedName>
        <fullName evidence="2">LPS-assembly protein LptD</fullName>
    </submittedName>
</protein>
<organism evidence="2 3">
    <name type="scientific">Chryseotalea sanaruensis</name>
    <dbReference type="NCBI Taxonomy" id="2482724"/>
    <lineage>
        <taxon>Bacteria</taxon>
        <taxon>Pseudomonadati</taxon>
        <taxon>Bacteroidota</taxon>
        <taxon>Cytophagia</taxon>
        <taxon>Cytophagales</taxon>
        <taxon>Chryseotaleaceae</taxon>
        <taxon>Chryseotalea</taxon>
    </lineage>
</organism>
<evidence type="ECO:0000259" key="1">
    <source>
        <dbReference type="Pfam" id="PF19838"/>
    </source>
</evidence>
<dbReference type="InterPro" id="IPR050218">
    <property type="entry name" value="LptD"/>
</dbReference>
<evidence type="ECO:0000313" key="3">
    <source>
        <dbReference type="Proteomes" id="UP000288227"/>
    </source>
</evidence>
<dbReference type="GO" id="GO:0009279">
    <property type="term" value="C:cell outer membrane"/>
    <property type="evidence" value="ECO:0007669"/>
    <property type="project" value="TreeGrafter"/>
</dbReference>
<dbReference type="PANTHER" id="PTHR30189">
    <property type="entry name" value="LPS-ASSEMBLY PROTEIN"/>
    <property type="match status" value="1"/>
</dbReference>
<dbReference type="InterPro" id="IPR045659">
    <property type="entry name" value="LptD_2"/>
</dbReference>
<dbReference type="AlphaFoldDB" id="A0A401UBS8"/>
<evidence type="ECO:0000313" key="2">
    <source>
        <dbReference type="EMBL" id="GCC52330.1"/>
    </source>
</evidence>
<comment type="caution">
    <text evidence="2">The sequence shown here is derived from an EMBL/GenBank/DDBJ whole genome shotgun (WGS) entry which is preliminary data.</text>
</comment>
<gene>
    <name evidence="2" type="ORF">SanaruYs_25660</name>
</gene>
<dbReference type="Proteomes" id="UP000288227">
    <property type="component" value="Unassembled WGS sequence"/>
</dbReference>
<name>A0A401UBS8_9BACT</name>
<accession>A0A401UBS8</accession>
<reference evidence="2 3" key="1">
    <citation type="submission" date="2018-11" db="EMBL/GenBank/DDBJ databases">
        <title>Chryseotalea sanarue gen. nov., sp., nov., a member of the family Cytophagaceae, isolated from a brackish lake in Hamamatsu Japan.</title>
        <authorList>
            <person name="Maejima Y."/>
            <person name="Iino T."/>
            <person name="Muraguchi Y."/>
            <person name="Fukuda K."/>
            <person name="Ohkuma M."/>
            <person name="Moriuchi R."/>
            <person name="Dohra H."/>
            <person name="Kimbara K."/>
            <person name="Shintani M."/>
        </authorList>
    </citation>
    <scope>NUCLEOTIDE SEQUENCE [LARGE SCALE GENOMIC DNA]</scope>
    <source>
        <strain evidence="2 3">Ys</strain>
    </source>
</reference>
<dbReference type="GO" id="GO:1990351">
    <property type="term" value="C:transporter complex"/>
    <property type="evidence" value="ECO:0007669"/>
    <property type="project" value="TreeGrafter"/>
</dbReference>
<proteinExistence type="predicted"/>
<dbReference type="EMBL" id="BHXQ01000004">
    <property type="protein sequence ID" value="GCC52330.1"/>
    <property type="molecule type" value="Genomic_DNA"/>
</dbReference>
<sequence length="905" mass="101948">MITRFAITLRKNAKKSQNGVYKPKSVRIRLVLFILVIGHFSGFAQVERPVTTPVINQPAATDSISKTALAGSDTLKLPSDSLKVKKKSAIETTINYTANDSIVSSINGKLIWLYGNAKITYGVIELEADEILIDYGNNTVTANGRRDSAGRRIGFPIFKNGSEVYETKDIVYNIKTKRAKISEVVTKQGEGIIHGKTVYKNEKNELLTKDNLYTTCTLEHPHFAIRSTKVKAIPNDKIVSGPFHLEFNDVPIYPAGFAFGMFPAERESKSGIIFPSYGEERRRGFNIRQGGYFFDISEYLKLMIVGDLYSKGGHAIRTNVNYNKRYAYTGSLNFSYSKTPQSRDIEDRSSANDYSLNWSHSPQSKGTGRFSASVNAATSTYNLNNNLFSNNVSPNSNGLNNTQRRMQSNVSYGKTLKGTPFSFGLNASHSQDLITRKVDLLLPSLTVNMNNIYPFQKKSGGKSGPLENFNFRYTMAAQNKINNNLGRIGANALEDSIAAFTPANFNIFWDKGNRGMRHTIPFSTSAKVFKYFTLAPSVQLEEVWYGERLEWGRNEDGAIVKIDTAKVFNRVTSYSGSLSLNTRIYGGLTFKRGSVKAIRHVINPSISYSYRPDFSENENYFQRFVDTERDRVEYKSRHEGFMYGGASIGKNQSMGFSINNNLEMKVKSKDDTVARKVTILNQLSLGSSYNFLADSFKLAPLGLSANTNVLNNKLNINASATLDPYTYQNGRRIDVYSLSSGKLGRITNANIALGTNLNPKGQESDAKTQEKIGKSNMSEADKQYMLNNPGNYVDFSIPWNLRINYNLSYNNTLLNQRDIKQNLQFSGDLSLSEQWKIQFNSGFDFEAKKLTQTNLVILRDLHCWTMSLNWTPFGYFTQYDFRINVKASVLQDLKMERRKPFFDNF</sequence>
<keyword evidence="3" id="KW-1185">Reference proteome</keyword>
<dbReference type="PANTHER" id="PTHR30189:SF1">
    <property type="entry name" value="LPS-ASSEMBLY PROTEIN LPTD"/>
    <property type="match status" value="1"/>
</dbReference>
<dbReference type="Pfam" id="PF19838">
    <property type="entry name" value="LptD_2"/>
    <property type="match status" value="1"/>
</dbReference>
<feature type="domain" description="LPS-assembly protein LptD central" evidence="1">
    <location>
        <begin position="238"/>
        <end position="725"/>
    </location>
</feature>